<protein>
    <submittedName>
        <fullName evidence="5">(2R)-sulfolactate sulfo-lyase subunit beta</fullName>
        <ecNumber evidence="5">4.4.1.24</ecNumber>
    </submittedName>
</protein>
<dbReference type="GO" id="GO:0034010">
    <property type="term" value="F:sulfolactate sulfo-lyase activity"/>
    <property type="evidence" value="ECO:0007669"/>
    <property type="project" value="UniProtKB-EC"/>
</dbReference>
<dbReference type="EC" id="4.4.1.24" evidence="5"/>
<dbReference type="InterPro" id="IPR048332">
    <property type="entry name" value="GD_AH_C"/>
</dbReference>
<dbReference type="Proteomes" id="UP001057134">
    <property type="component" value="Chromosome"/>
</dbReference>
<gene>
    <name evidence="5" type="primary">suyB_1</name>
    <name evidence="5" type="ORF">SK3146_00415</name>
</gene>
<evidence type="ECO:0000259" key="4">
    <source>
        <dbReference type="Pfam" id="PF20629"/>
    </source>
</evidence>
<dbReference type="PANTHER" id="PTHR30536:SF5">
    <property type="entry name" value="ALTRONATE DEHYDRATASE"/>
    <property type="match status" value="1"/>
</dbReference>
<comment type="similarity">
    <text evidence="1">Belongs to the UxaA family.</text>
</comment>
<reference evidence="5" key="2">
    <citation type="journal article" date="2021" name="J Anim Sci Technol">
        <title>Complete genome sequence of Paenibacillus konkukensis sp. nov. SK3146 as a potential probiotic strain.</title>
        <authorList>
            <person name="Jung H.I."/>
            <person name="Park S."/>
            <person name="Niu K.M."/>
            <person name="Lee S.W."/>
            <person name="Kothari D."/>
            <person name="Yi K.J."/>
            <person name="Kim S.K."/>
        </authorList>
    </citation>
    <scope>NUCLEOTIDE SEQUENCE</scope>
    <source>
        <strain evidence="5">SK3146</strain>
    </source>
</reference>
<dbReference type="Pfam" id="PF04295">
    <property type="entry name" value="GD_AH_second"/>
    <property type="match status" value="1"/>
</dbReference>
<dbReference type="EMBL" id="CP027059">
    <property type="protein sequence ID" value="UQZ81259.1"/>
    <property type="molecule type" value="Genomic_DNA"/>
</dbReference>
<proteinExistence type="inferred from homology"/>
<feature type="domain" description="D-galactarate/Altronate dehydratase C-terminal" evidence="4">
    <location>
        <begin position="139"/>
        <end position="381"/>
    </location>
</feature>
<organism evidence="5 6">
    <name type="scientific">Paenibacillus konkukensis</name>
    <dbReference type="NCBI Taxonomy" id="2020716"/>
    <lineage>
        <taxon>Bacteria</taxon>
        <taxon>Bacillati</taxon>
        <taxon>Bacillota</taxon>
        <taxon>Bacilli</taxon>
        <taxon>Bacillales</taxon>
        <taxon>Paenibacillaceae</taxon>
        <taxon>Paenibacillus</taxon>
    </lineage>
</organism>
<accession>A0ABY4RI03</accession>
<feature type="domain" description="D-galactarate/Altronate dehydratase second" evidence="3">
    <location>
        <begin position="5"/>
        <end position="127"/>
    </location>
</feature>
<dbReference type="InterPro" id="IPR007392">
    <property type="entry name" value="GD_AH_second"/>
</dbReference>
<keyword evidence="6" id="KW-1185">Reference proteome</keyword>
<dbReference type="PANTHER" id="PTHR30536">
    <property type="entry name" value="ALTRONATE/GALACTARATE DEHYDRATASE"/>
    <property type="match status" value="1"/>
</dbReference>
<dbReference type="InterPro" id="IPR052172">
    <property type="entry name" value="UxaA_altronate/galactarate_dh"/>
</dbReference>
<evidence type="ECO:0000313" key="6">
    <source>
        <dbReference type="Proteomes" id="UP001057134"/>
    </source>
</evidence>
<dbReference type="Pfam" id="PF20629">
    <property type="entry name" value="GD_AH_C"/>
    <property type="match status" value="1"/>
</dbReference>
<evidence type="ECO:0000313" key="5">
    <source>
        <dbReference type="EMBL" id="UQZ81259.1"/>
    </source>
</evidence>
<keyword evidence="2 5" id="KW-0456">Lyase</keyword>
<evidence type="ECO:0000259" key="3">
    <source>
        <dbReference type="Pfam" id="PF04295"/>
    </source>
</evidence>
<evidence type="ECO:0000256" key="2">
    <source>
        <dbReference type="ARBA" id="ARBA00023239"/>
    </source>
</evidence>
<sequence length="394" mass="41336">MNMMGFKRADGRIGIRNHVAVIYTVECAHHVADTISRGVPGTEVFGFAGCYQDTYAFRMLVELGRHPNVAGVLIVRLGCESTDVNALAAQIAVSGKPVELIAIQEAGGSLASIELGKTIAARMIRDAERHRRVPIGLGDLIIGVECGGSDATSGLSANPAAGWAVDRLIEQGATVIFSELPELLGCNDYLLSRAAGEAVKARLTDGLKRARALGNALRTFAVSAGNEEGGLTTIEEKSLGALCKAGTKPISGILKPAQRPELPGLYILDKVGLLDSSSLTLYEENDSDGLVTLLASGAQLLLFTTGRGSVVGSVVAPVVKICGNPQTAVKMADNIDINAGGIIEGTDTIEDVGAELLKLIQRVAAGERTKAERLGHKEYAIPYKPGRACDMYTS</sequence>
<name>A0ABY4RI03_9BACL</name>
<evidence type="ECO:0000256" key="1">
    <source>
        <dbReference type="ARBA" id="ARBA00010986"/>
    </source>
</evidence>
<reference evidence="5" key="1">
    <citation type="submission" date="2018-02" db="EMBL/GenBank/DDBJ databases">
        <authorList>
            <person name="Kim S.-K."/>
            <person name="Jung H.-I."/>
            <person name="Lee S.-W."/>
        </authorList>
    </citation>
    <scope>NUCLEOTIDE SEQUENCE</scope>
    <source>
        <strain evidence="5">SK3146</strain>
    </source>
</reference>